<proteinExistence type="inferred from homology"/>
<feature type="site" description="Interaction with tRNA" evidence="10">
    <location>
        <position position="340"/>
    </location>
</feature>
<feature type="region of interest" description="Interaction with tRNA" evidence="10">
    <location>
        <begin position="152"/>
        <end position="154"/>
    </location>
</feature>
<dbReference type="Gene3D" id="3.40.50.620">
    <property type="entry name" value="HUPs"/>
    <property type="match status" value="1"/>
</dbReference>
<evidence type="ECO:0000256" key="6">
    <source>
        <dbReference type="ARBA" id="ARBA00022840"/>
    </source>
</evidence>
<evidence type="ECO:0000256" key="8">
    <source>
        <dbReference type="ARBA" id="ARBA00023157"/>
    </source>
</evidence>
<feature type="active site" description="Nucleophile" evidence="10">
    <location>
        <position position="104"/>
    </location>
</feature>
<dbReference type="Pfam" id="PF20259">
    <property type="entry name" value="tRNA_Me_trans_M"/>
    <property type="match status" value="1"/>
</dbReference>
<evidence type="ECO:0000256" key="5">
    <source>
        <dbReference type="ARBA" id="ARBA00022741"/>
    </source>
</evidence>
<dbReference type="FunFam" id="3.40.50.620:FF:000115">
    <property type="entry name" value="tRNA-specific 2-thiouridylase MnmA"/>
    <property type="match status" value="1"/>
</dbReference>
<dbReference type="SUPFAM" id="SSF52402">
    <property type="entry name" value="Adenine nucleotide alpha hydrolases-like"/>
    <property type="match status" value="1"/>
</dbReference>
<feature type="region of interest" description="Interaction with tRNA" evidence="10">
    <location>
        <begin position="307"/>
        <end position="308"/>
    </location>
</feature>
<evidence type="ECO:0000256" key="9">
    <source>
        <dbReference type="ARBA" id="ARBA00051542"/>
    </source>
</evidence>
<dbReference type="Pfam" id="PF20258">
    <property type="entry name" value="tRNA_Me_trans_C"/>
    <property type="match status" value="1"/>
</dbReference>
<dbReference type="FunFam" id="2.40.30.10:FF:000023">
    <property type="entry name" value="tRNA-specific 2-thiouridylase MnmA"/>
    <property type="match status" value="1"/>
</dbReference>
<organism evidence="13">
    <name type="scientific">Caldicellulosiruptor owensensis</name>
    <dbReference type="NCBI Taxonomy" id="55205"/>
    <lineage>
        <taxon>Bacteria</taxon>
        <taxon>Bacillati</taxon>
        <taxon>Bacillota</taxon>
        <taxon>Bacillota incertae sedis</taxon>
        <taxon>Caldicellulosiruptorales</taxon>
        <taxon>Caldicellulosiruptoraceae</taxon>
        <taxon>Caldicellulosiruptor</taxon>
    </lineage>
</organism>
<keyword evidence="2 10" id="KW-0820">tRNA-binding</keyword>
<accession>A0A7C5V312</accession>
<dbReference type="HAMAP" id="MF_00144">
    <property type="entry name" value="tRNA_thiouridyl_MnmA"/>
    <property type="match status" value="1"/>
</dbReference>
<dbReference type="PANTHER" id="PTHR11933:SF5">
    <property type="entry name" value="MITOCHONDRIAL TRNA-SPECIFIC 2-THIOURIDYLASE 1"/>
    <property type="match status" value="1"/>
</dbReference>
<dbReference type="NCBIfam" id="TIGR00420">
    <property type="entry name" value="trmU"/>
    <property type="match status" value="1"/>
</dbReference>
<keyword evidence="4 10" id="KW-0819">tRNA processing</keyword>
<dbReference type="AlphaFoldDB" id="A0A7C5V312"/>
<dbReference type="Pfam" id="PF03054">
    <property type="entry name" value="tRNA_Me_trans"/>
    <property type="match status" value="1"/>
</dbReference>
<comment type="catalytic activity">
    <reaction evidence="9 10">
        <text>S-sulfanyl-L-cysteinyl-[protein] + uridine(34) in tRNA + AH2 + ATP = 2-thiouridine(34) in tRNA + L-cysteinyl-[protein] + A + AMP + diphosphate + H(+)</text>
        <dbReference type="Rhea" id="RHEA:47032"/>
        <dbReference type="Rhea" id="RHEA-COMP:10131"/>
        <dbReference type="Rhea" id="RHEA-COMP:11726"/>
        <dbReference type="Rhea" id="RHEA-COMP:11727"/>
        <dbReference type="Rhea" id="RHEA-COMP:11728"/>
        <dbReference type="ChEBI" id="CHEBI:13193"/>
        <dbReference type="ChEBI" id="CHEBI:15378"/>
        <dbReference type="ChEBI" id="CHEBI:17499"/>
        <dbReference type="ChEBI" id="CHEBI:29950"/>
        <dbReference type="ChEBI" id="CHEBI:30616"/>
        <dbReference type="ChEBI" id="CHEBI:33019"/>
        <dbReference type="ChEBI" id="CHEBI:61963"/>
        <dbReference type="ChEBI" id="CHEBI:65315"/>
        <dbReference type="ChEBI" id="CHEBI:87170"/>
        <dbReference type="ChEBI" id="CHEBI:456215"/>
        <dbReference type="EC" id="2.8.1.13"/>
    </reaction>
</comment>
<evidence type="ECO:0000313" key="13">
    <source>
        <dbReference type="EMBL" id="HHS02409.1"/>
    </source>
</evidence>
<evidence type="ECO:0000256" key="4">
    <source>
        <dbReference type="ARBA" id="ARBA00022694"/>
    </source>
</evidence>
<feature type="binding site" evidence="10">
    <location>
        <position position="128"/>
    </location>
    <ligand>
        <name>ATP</name>
        <dbReference type="ChEBI" id="CHEBI:30616"/>
    </ligand>
</feature>
<comment type="similarity">
    <text evidence="10">Belongs to the MnmA/TRMU family.</text>
</comment>
<evidence type="ECO:0000256" key="2">
    <source>
        <dbReference type="ARBA" id="ARBA00022555"/>
    </source>
</evidence>
<comment type="caution">
    <text evidence="13">The sequence shown here is derived from an EMBL/GenBank/DDBJ whole genome shotgun (WGS) entry which is preliminary data.</text>
</comment>
<dbReference type="InterPro" id="IPR023382">
    <property type="entry name" value="MnmA-like_central_sf"/>
</dbReference>
<feature type="domain" description="tRNA-specific 2-thiouridylase MnmA-like central" evidence="12">
    <location>
        <begin position="212"/>
        <end position="273"/>
    </location>
</feature>
<dbReference type="GO" id="GO:0000049">
    <property type="term" value="F:tRNA binding"/>
    <property type="evidence" value="ECO:0007669"/>
    <property type="project" value="UniProtKB-KW"/>
</dbReference>
<dbReference type="PANTHER" id="PTHR11933">
    <property type="entry name" value="TRNA 5-METHYLAMINOMETHYL-2-THIOURIDYLATE -METHYLTRANSFERASE"/>
    <property type="match status" value="1"/>
</dbReference>
<reference evidence="13" key="1">
    <citation type="journal article" date="2020" name="mSystems">
        <title>Genome- and Community-Level Interaction Insights into Carbon Utilization and Element Cycling Functions of Hydrothermarchaeota in Hydrothermal Sediment.</title>
        <authorList>
            <person name="Zhou Z."/>
            <person name="Liu Y."/>
            <person name="Xu W."/>
            <person name="Pan J."/>
            <person name="Luo Z.H."/>
            <person name="Li M."/>
        </authorList>
    </citation>
    <scope>NUCLEOTIDE SEQUENCE [LARGE SCALE GENOMIC DNA]</scope>
    <source>
        <strain evidence="13">SpSt-102</strain>
    </source>
</reference>
<protein>
    <recommendedName>
        <fullName evidence="10">tRNA-specific 2-thiouridylase MnmA</fullName>
        <ecNumber evidence="10">2.8.1.13</ecNumber>
    </recommendedName>
</protein>
<dbReference type="GO" id="GO:0103016">
    <property type="term" value="F:tRNA-uridine 2-sulfurtransferase activity"/>
    <property type="evidence" value="ECO:0007669"/>
    <property type="project" value="UniProtKB-EC"/>
</dbReference>
<sequence>MKKKVLVAMSGGVDSSVAAAILKEEGYEVYGATMQIWQTETEDELIREKSCCSLTAVDDARRVAHILDIPYYVFNMKDDFKKEVINYFIDEYIKGRTPNPCIMCNRKIKFELFLKKAIALGMDYIATGHYAIIEYDNTLCRYLLKRSKAREKDQTYVLYNMTQEMLSKTIFPLGRFSKDEVRKLAEKFKLPVAKKPDSQEICFIPDNDYGSFIEKETGINDEGVYIDTEGNILGKSKAYYNYTIGQRKGLGISTGKRMYVVDIKPEENKVVLGEEDKVFSDGLIASDLNFILFDKLESELEVTAKIRYTAKETKAKVIPVQNNKVLVKFYEKQRAITPGQSVVFYSGDIVVGGGIIEKAL</sequence>
<keyword evidence="8" id="KW-1015">Disulfide bond</keyword>
<dbReference type="GO" id="GO:0005524">
    <property type="term" value="F:ATP binding"/>
    <property type="evidence" value="ECO:0007669"/>
    <property type="project" value="UniProtKB-KW"/>
</dbReference>
<evidence type="ECO:0000256" key="1">
    <source>
        <dbReference type="ARBA" id="ARBA00022490"/>
    </source>
</evidence>
<dbReference type="Gene3D" id="2.30.30.280">
    <property type="entry name" value="Adenine nucleotide alpha hydrolases-like domains"/>
    <property type="match status" value="1"/>
</dbReference>
<evidence type="ECO:0000259" key="12">
    <source>
        <dbReference type="Pfam" id="PF20259"/>
    </source>
</evidence>
<evidence type="ECO:0000259" key="11">
    <source>
        <dbReference type="Pfam" id="PF20258"/>
    </source>
</evidence>
<dbReference type="InterPro" id="IPR046884">
    <property type="entry name" value="MnmA-like_central"/>
</dbReference>
<keyword evidence="5 10" id="KW-0547">Nucleotide-binding</keyword>
<feature type="domain" description="tRNA-specific 2-thiouridylase MnmA-like C-terminal" evidence="11">
    <location>
        <begin position="280"/>
        <end position="356"/>
    </location>
</feature>
<evidence type="ECO:0000256" key="7">
    <source>
        <dbReference type="ARBA" id="ARBA00022884"/>
    </source>
</evidence>
<comment type="subcellular location">
    <subcellularLocation>
        <location evidence="10">Cytoplasm</location>
    </subcellularLocation>
</comment>
<comment type="function">
    <text evidence="10">Catalyzes the 2-thiolation of uridine at the wobble position (U34) of tRNA, leading to the formation of s(2)U34.</text>
</comment>
<keyword evidence="3 10" id="KW-0808">Transferase</keyword>
<keyword evidence="1 10" id="KW-0963">Cytoplasm</keyword>
<dbReference type="InterPro" id="IPR004506">
    <property type="entry name" value="MnmA-like"/>
</dbReference>
<dbReference type="CDD" id="cd01998">
    <property type="entry name" value="MnmA_TRMU-like"/>
    <property type="match status" value="1"/>
</dbReference>
<dbReference type="Gene3D" id="2.40.30.10">
    <property type="entry name" value="Translation factors"/>
    <property type="match status" value="1"/>
</dbReference>
<keyword evidence="6 10" id="KW-0067">ATP-binding</keyword>
<dbReference type="InterPro" id="IPR046885">
    <property type="entry name" value="MnmA-like_C"/>
</dbReference>
<dbReference type="EMBL" id="DRUZ01000097">
    <property type="protein sequence ID" value="HHS02409.1"/>
    <property type="molecule type" value="Genomic_DNA"/>
</dbReference>
<feature type="binding site" evidence="10">
    <location>
        <position position="34"/>
    </location>
    <ligand>
        <name>ATP</name>
        <dbReference type="ChEBI" id="CHEBI:30616"/>
    </ligand>
</feature>
<dbReference type="EC" id="2.8.1.13" evidence="10"/>
<keyword evidence="7 10" id="KW-0694">RNA-binding</keyword>
<evidence type="ECO:0000256" key="10">
    <source>
        <dbReference type="HAMAP-Rule" id="MF_00144"/>
    </source>
</evidence>
<dbReference type="InterPro" id="IPR014729">
    <property type="entry name" value="Rossmann-like_a/b/a_fold"/>
</dbReference>
<dbReference type="GO" id="GO:0002143">
    <property type="term" value="P:tRNA wobble position uridine thiolation"/>
    <property type="evidence" value="ECO:0007669"/>
    <property type="project" value="TreeGrafter"/>
</dbReference>
<feature type="active site" description="Cysteine persulfide intermediate" evidence="10">
    <location>
        <position position="202"/>
    </location>
</feature>
<feature type="site" description="Interaction with tRNA" evidence="10">
    <location>
        <position position="129"/>
    </location>
</feature>
<name>A0A7C5V312_9FIRM</name>
<dbReference type="NCBIfam" id="NF001138">
    <property type="entry name" value="PRK00143.1"/>
    <property type="match status" value="1"/>
</dbReference>
<dbReference type="GO" id="GO:0005737">
    <property type="term" value="C:cytoplasm"/>
    <property type="evidence" value="ECO:0007669"/>
    <property type="project" value="UniProtKB-SubCell"/>
</dbReference>
<evidence type="ECO:0000256" key="3">
    <source>
        <dbReference type="ARBA" id="ARBA00022679"/>
    </source>
</evidence>
<gene>
    <name evidence="10 13" type="primary">mnmA</name>
    <name evidence="13" type="ORF">ENL71_07970</name>
</gene>
<comment type="caution">
    <text evidence="10">Lacks conserved residue(s) required for the propagation of feature annotation.</text>
</comment>
<feature type="binding site" evidence="10">
    <location>
        <begin position="8"/>
        <end position="15"/>
    </location>
    <ligand>
        <name>ATP</name>
        <dbReference type="ChEBI" id="CHEBI:30616"/>
    </ligand>
</feature>